<gene>
    <name evidence="1" type="ORF">HMPREF9432_00403</name>
</gene>
<keyword evidence="2" id="KW-1185">Reference proteome</keyword>
<sequence>MSSPVLAIDPGREKCGVAVLSAEGAILVRKVVATADLGSCVGGLIAAHEPAVVMGNGTTSAEAKTRVECLGVTVTLADEYRTTDEAKRLYWDVHPPRGWRRFVPRGMLVPPVPVDDFVAVILARRFLAEKQSHSSIDSVSVLR</sequence>
<organism evidence="1 2">
    <name type="scientific">Selenomonas noxia F0398</name>
    <dbReference type="NCBI Taxonomy" id="702437"/>
    <lineage>
        <taxon>Bacteria</taxon>
        <taxon>Bacillati</taxon>
        <taxon>Bacillota</taxon>
        <taxon>Negativicutes</taxon>
        <taxon>Selenomonadales</taxon>
        <taxon>Selenomonadaceae</taxon>
        <taxon>Selenomonas</taxon>
    </lineage>
</organism>
<dbReference type="Proteomes" id="UP000003175">
    <property type="component" value="Unassembled WGS sequence"/>
</dbReference>
<comment type="caution">
    <text evidence="1">The sequence shown here is derived from an EMBL/GenBank/DDBJ whole genome shotgun (WGS) entry which is preliminary data.</text>
</comment>
<dbReference type="InterPro" id="IPR037027">
    <property type="entry name" value="YqgF/RNaseH-like_dom_sf"/>
</dbReference>
<evidence type="ECO:0008006" key="3">
    <source>
        <dbReference type="Google" id="ProtNLM"/>
    </source>
</evidence>
<protein>
    <recommendedName>
        <fullName evidence="3">YqgF/RNase H-like domain-containing protein</fullName>
    </recommendedName>
</protein>
<name>A0ABP2MSM9_9FIRM</name>
<dbReference type="SUPFAM" id="SSF53098">
    <property type="entry name" value="Ribonuclease H-like"/>
    <property type="match status" value="1"/>
</dbReference>
<evidence type="ECO:0000313" key="2">
    <source>
        <dbReference type="Proteomes" id="UP000003175"/>
    </source>
</evidence>
<proteinExistence type="predicted"/>
<reference evidence="1 2" key="1">
    <citation type="submission" date="2011-08" db="EMBL/GenBank/DDBJ databases">
        <title>The Genome Sequence of Selenomonas noxia F0398.</title>
        <authorList>
            <consortium name="The Broad Institute Genome Sequencing Platform"/>
            <person name="Earl A."/>
            <person name="Ward D."/>
            <person name="Feldgarden M."/>
            <person name="Gevers D."/>
            <person name="Izard J."/>
            <person name="Ganesan A."/>
            <person name="Blanton J.M."/>
            <person name="Baranova O.V."/>
            <person name="Tanner A.C."/>
            <person name="Dewhirst F.E."/>
            <person name="Young S.K."/>
            <person name="Zeng Q."/>
            <person name="Gargeya S."/>
            <person name="Fitzgerald M."/>
            <person name="Haas B."/>
            <person name="Abouelleil A."/>
            <person name="Alvarado L."/>
            <person name="Arachchi H.M."/>
            <person name="Berlin A."/>
            <person name="Brown A."/>
            <person name="Chapman S.B."/>
            <person name="Chen Z."/>
            <person name="Dunbar C."/>
            <person name="Freedman E."/>
            <person name="Gearin G."/>
            <person name="Gellesch M."/>
            <person name="Goldberg J."/>
            <person name="Griggs A."/>
            <person name="Gujja S."/>
            <person name="Heiman D."/>
            <person name="Howarth C."/>
            <person name="Larson L."/>
            <person name="Lui A."/>
            <person name="MacDonald P.J.P."/>
            <person name="Montmayeur A."/>
            <person name="Murphy C."/>
            <person name="Neiman D."/>
            <person name="Pearson M."/>
            <person name="Priest M."/>
            <person name="Roberts A."/>
            <person name="Saif S."/>
            <person name="Shea T."/>
            <person name="Shenoy N."/>
            <person name="Sisk P."/>
            <person name="Stolte C."/>
            <person name="Sykes S."/>
            <person name="Wortman J."/>
            <person name="Nusbaum C."/>
            <person name="Birren B."/>
        </authorList>
    </citation>
    <scope>NUCLEOTIDE SEQUENCE [LARGE SCALE GENOMIC DNA]</scope>
    <source>
        <strain evidence="1 2">F0398</strain>
    </source>
</reference>
<dbReference type="RefSeq" id="WP_006695882.1">
    <property type="nucleotide sequence ID" value="NZ_JH376857.1"/>
</dbReference>
<dbReference type="EMBL" id="ADGH01000003">
    <property type="protein sequence ID" value="EHG25902.1"/>
    <property type="molecule type" value="Genomic_DNA"/>
</dbReference>
<dbReference type="Gene3D" id="3.30.420.140">
    <property type="entry name" value="YqgF/RNase H-like domain"/>
    <property type="match status" value="1"/>
</dbReference>
<accession>A0ABP2MSM9</accession>
<evidence type="ECO:0000313" key="1">
    <source>
        <dbReference type="EMBL" id="EHG25902.1"/>
    </source>
</evidence>
<dbReference type="InterPro" id="IPR012337">
    <property type="entry name" value="RNaseH-like_sf"/>
</dbReference>